<evidence type="ECO:0000256" key="1">
    <source>
        <dbReference type="SAM" id="MobiDB-lite"/>
    </source>
</evidence>
<dbReference type="AlphaFoldDB" id="A0AA37TK83"/>
<accession>A0AA37TK83</accession>
<organism evidence="2 3">
    <name type="scientific">Methylobacterium tardum</name>
    <dbReference type="NCBI Taxonomy" id="374432"/>
    <lineage>
        <taxon>Bacteria</taxon>
        <taxon>Pseudomonadati</taxon>
        <taxon>Pseudomonadota</taxon>
        <taxon>Alphaproteobacteria</taxon>
        <taxon>Hyphomicrobiales</taxon>
        <taxon>Methylobacteriaceae</taxon>
        <taxon>Methylobacterium</taxon>
    </lineage>
</organism>
<comment type="caution">
    <text evidence="2">The sequence shown here is derived from an EMBL/GenBank/DDBJ whole genome shotgun (WGS) entry which is preliminary data.</text>
</comment>
<dbReference type="Proteomes" id="UP001157440">
    <property type="component" value="Unassembled WGS sequence"/>
</dbReference>
<protein>
    <submittedName>
        <fullName evidence="2">Uncharacterized protein</fullName>
    </submittedName>
</protein>
<name>A0AA37TK83_9HYPH</name>
<dbReference type="EMBL" id="BSPL01000017">
    <property type="protein sequence ID" value="GLS71251.1"/>
    <property type="molecule type" value="Genomic_DNA"/>
</dbReference>
<evidence type="ECO:0000313" key="3">
    <source>
        <dbReference type="Proteomes" id="UP001157440"/>
    </source>
</evidence>
<proteinExistence type="predicted"/>
<feature type="region of interest" description="Disordered" evidence="1">
    <location>
        <begin position="49"/>
        <end position="92"/>
    </location>
</feature>
<reference evidence="3" key="1">
    <citation type="journal article" date="2019" name="Int. J. Syst. Evol. Microbiol.">
        <title>The Global Catalogue of Microorganisms (GCM) 10K type strain sequencing project: providing services to taxonomists for standard genome sequencing and annotation.</title>
        <authorList>
            <consortium name="The Broad Institute Genomics Platform"/>
            <consortium name="The Broad Institute Genome Sequencing Center for Infectious Disease"/>
            <person name="Wu L."/>
            <person name="Ma J."/>
        </authorList>
    </citation>
    <scope>NUCLEOTIDE SEQUENCE [LARGE SCALE GENOMIC DNA]</scope>
    <source>
        <strain evidence="3">NBRC 103632</strain>
    </source>
</reference>
<sequence length="101" mass="10511">MRDPVTGPVVTASGLPFTSFGRTGAFIVGLSSFWSGPVHAMAEMRAGRAHATAGSRPSAGMSRIRFKGQGSVPNLSPLQGPPRNDSRLGLSGRFVNAECNP</sequence>
<keyword evidence="3" id="KW-1185">Reference proteome</keyword>
<evidence type="ECO:0000313" key="2">
    <source>
        <dbReference type="EMBL" id="GLS71251.1"/>
    </source>
</evidence>
<gene>
    <name evidence="2" type="ORF">GCM10007890_32640</name>
</gene>